<dbReference type="AlphaFoldDB" id="A0A061DUN1"/>
<dbReference type="InParanoid" id="A0A061DUN1"/>
<accession>A0A061DUN1</accession>
<proteinExistence type="predicted"/>
<organism evidence="1 2">
    <name type="scientific">Theobroma cacao</name>
    <name type="common">Cacao</name>
    <name type="synonym">Cocoa</name>
    <dbReference type="NCBI Taxonomy" id="3641"/>
    <lineage>
        <taxon>Eukaryota</taxon>
        <taxon>Viridiplantae</taxon>
        <taxon>Streptophyta</taxon>
        <taxon>Embryophyta</taxon>
        <taxon>Tracheophyta</taxon>
        <taxon>Spermatophyta</taxon>
        <taxon>Magnoliopsida</taxon>
        <taxon>eudicotyledons</taxon>
        <taxon>Gunneridae</taxon>
        <taxon>Pentapetalae</taxon>
        <taxon>rosids</taxon>
        <taxon>malvids</taxon>
        <taxon>Malvales</taxon>
        <taxon>Malvaceae</taxon>
        <taxon>Byttnerioideae</taxon>
        <taxon>Theobroma</taxon>
    </lineage>
</organism>
<dbReference type="Proteomes" id="UP000026915">
    <property type="component" value="Chromosome 1"/>
</dbReference>
<reference evidence="1 2" key="1">
    <citation type="journal article" date="2013" name="Genome Biol.">
        <title>The genome sequence of the most widely cultivated cacao type and its use to identify candidate genes regulating pod color.</title>
        <authorList>
            <person name="Motamayor J.C."/>
            <person name="Mockaitis K."/>
            <person name="Schmutz J."/>
            <person name="Haiminen N."/>
            <person name="Iii D.L."/>
            <person name="Cornejo O."/>
            <person name="Findley S.D."/>
            <person name="Zheng P."/>
            <person name="Utro F."/>
            <person name="Royaert S."/>
            <person name="Saski C."/>
            <person name="Jenkins J."/>
            <person name="Podicheti R."/>
            <person name="Zhao M."/>
            <person name="Scheffler B.E."/>
            <person name="Stack J.C."/>
            <person name="Feltus F.A."/>
            <person name="Mustiga G.M."/>
            <person name="Amores F."/>
            <person name="Phillips W."/>
            <person name="Marelli J.P."/>
            <person name="May G.D."/>
            <person name="Shapiro H."/>
            <person name="Ma J."/>
            <person name="Bustamante C.D."/>
            <person name="Schnell R.J."/>
            <person name="Main D."/>
            <person name="Gilbert D."/>
            <person name="Parida L."/>
            <person name="Kuhn D.N."/>
        </authorList>
    </citation>
    <scope>NUCLEOTIDE SEQUENCE [LARGE SCALE GENOMIC DNA]</scope>
    <source>
        <strain evidence="2">cv. Matina 1-6</strain>
    </source>
</reference>
<dbReference type="HOGENOM" id="CLU_2692745_0_0_1"/>
<evidence type="ECO:0000313" key="2">
    <source>
        <dbReference type="Proteomes" id="UP000026915"/>
    </source>
</evidence>
<gene>
    <name evidence="1" type="ORF">TCM_005191</name>
</gene>
<evidence type="ECO:0000313" key="1">
    <source>
        <dbReference type="EMBL" id="EOX95771.1"/>
    </source>
</evidence>
<dbReference type="Gramene" id="EOX95771">
    <property type="protein sequence ID" value="EOX95771"/>
    <property type="gene ID" value="TCM_005191"/>
</dbReference>
<sequence>MFFVLRISAEISFCLALGILSFARRDSLPARPPAVLGALVSAPTERLLKFSHKQPYVLKARLYSTQSIETRTML</sequence>
<dbReference type="EMBL" id="CM001879">
    <property type="protein sequence ID" value="EOX95771.1"/>
    <property type="molecule type" value="Genomic_DNA"/>
</dbReference>
<protein>
    <submittedName>
        <fullName evidence="1">Uncharacterized protein</fullName>
    </submittedName>
</protein>
<name>A0A061DUN1_THECC</name>
<keyword evidence="2" id="KW-1185">Reference proteome</keyword>